<keyword evidence="2" id="KW-0472">Membrane</keyword>
<evidence type="ECO:0000256" key="2">
    <source>
        <dbReference type="ARBA" id="ARBA00023136"/>
    </source>
</evidence>
<feature type="domain" description="SEC7" evidence="4">
    <location>
        <begin position="583"/>
        <end position="795"/>
    </location>
</feature>
<dbReference type="EMBL" id="VZSF01006700">
    <property type="protein sequence ID" value="NWY57546.1"/>
    <property type="molecule type" value="Genomic_DNA"/>
</dbReference>
<dbReference type="Proteomes" id="UP000557271">
    <property type="component" value="Unassembled WGS sequence"/>
</dbReference>
<dbReference type="GO" id="GO:0016020">
    <property type="term" value="C:membrane"/>
    <property type="evidence" value="ECO:0007669"/>
    <property type="project" value="UniProtKB-SubCell"/>
</dbReference>
<dbReference type="OrthoDB" id="10002886at2759"/>
<feature type="compositionally biased region" description="Basic and acidic residues" evidence="3">
    <location>
        <begin position="615"/>
        <end position="624"/>
    </location>
</feature>
<name>A0A7K7FJP9_CHIMN</name>
<feature type="compositionally biased region" description="Polar residues" evidence="3">
    <location>
        <begin position="508"/>
        <end position="521"/>
    </location>
</feature>
<organism evidence="5 6">
    <name type="scientific">Chionis minor</name>
    <name type="common">Black-faced sheathbill</name>
    <dbReference type="NCBI Taxonomy" id="227182"/>
    <lineage>
        <taxon>Eukaryota</taxon>
        <taxon>Metazoa</taxon>
        <taxon>Chordata</taxon>
        <taxon>Craniata</taxon>
        <taxon>Vertebrata</taxon>
        <taxon>Euteleostomi</taxon>
        <taxon>Archelosauria</taxon>
        <taxon>Archosauria</taxon>
        <taxon>Dinosauria</taxon>
        <taxon>Saurischia</taxon>
        <taxon>Theropoda</taxon>
        <taxon>Coelurosauria</taxon>
        <taxon>Aves</taxon>
        <taxon>Neognathae</taxon>
        <taxon>Neoaves</taxon>
        <taxon>Charadriiformes</taxon>
        <taxon>Chionididae</taxon>
        <taxon>Chionis</taxon>
    </lineage>
</organism>
<dbReference type="InterPro" id="IPR000904">
    <property type="entry name" value="Sec7_dom"/>
</dbReference>
<evidence type="ECO:0000256" key="3">
    <source>
        <dbReference type="SAM" id="MobiDB-lite"/>
    </source>
</evidence>
<feature type="compositionally biased region" description="Polar residues" evidence="3">
    <location>
        <begin position="1906"/>
        <end position="1921"/>
    </location>
</feature>
<dbReference type="Pfam" id="PF20252">
    <property type="entry name" value="BIG2_C"/>
    <property type="match status" value="1"/>
</dbReference>
<evidence type="ECO:0000256" key="1">
    <source>
        <dbReference type="ARBA" id="ARBA00004370"/>
    </source>
</evidence>
<dbReference type="InterPro" id="IPR032629">
    <property type="entry name" value="DCB_dom"/>
</dbReference>
<evidence type="ECO:0000259" key="4">
    <source>
        <dbReference type="SMART" id="SM00222"/>
    </source>
</evidence>
<feature type="region of interest" description="Disordered" evidence="3">
    <location>
        <begin position="1905"/>
        <end position="1969"/>
    </location>
</feature>
<dbReference type="GO" id="GO:0005085">
    <property type="term" value="F:guanyl-nucleotide exchange factor activity"/>
    <property type="evidence" value="ECO:0007669"/>
    <property type="project" value="InterPro"/>
</dbReference>
<sequence>MEEILRKLQKEASGSKHRAIKESCTWAIETLDSPDAAIKIPPYQLREKCLLPLQLALESKSMKLAQQALAGMQKLLSDERFVSVETDSDEKQLLNQMLNAVKVTPSLNEDLQVEVMKVLLCITYTSTFELNGSSVLKIAEVCIETYVSSCHQRSINTAVRATLSQMLSDLTLQLRQKQENMTIENHDALQKFKSQGTSTESLCDDVVSVLTVLCEKLQAVINDNRQLQLLYLECILSMLNSSSPSMHQHKGFTDLIWKQLCPALVVILGNPIHDKTITSAHSSICLEADSPSSGISDHGRGSGCSSTAPALSGPVARTIYYIAAELVRLVGSVESMKPVLQSLYHRILLYPPPQHRVEAIKIMKEILGSPRRLCDLAGPCSSESESRKRSISKRKSHLDLLKLIMDGMTEACIKGGIEACYASVSCVFALLGALDELSQGKGLSEEQIQLLLRRLEELKDGTETSRDSMEINDADFRWQRRILSSENPAWESGNEKSPDISISVTTDTGQTTLEGDMGQTTPEDHPESQKNSLPSPAGHESKEIHYREPESETIDQPDVVQRSHTIVYPDITNFLSVDCKTRSYGSRYSESNFSVDDQDLSRTEFDSCDQYSMAAEKDSGRSDVSDIGSDNCSLADEEQTPRDCPGHRSLRSAALSLKLLKNQEADQHSARLFIQSLEALLPRLIALPSIEEVDGALQSFSSTFCSGMMHSPGFEGNINFSFQTLMNADSLYMVSHYTLLLNLKLANSDYYRKKPAQAPVLLKEFMKQVQSSGVLMVFSQAWVEELYHQVLERNMLGEAGYWGSPEEHSLPLITMLTDIDGLGSSTIGGQLMASASAQSPLSQNRKTDDSVVAGVAFARYLLIGCWKNLIDTLSTPLTGRMAGSSKGLAFILGAEGAKEQNQKEKDSICVSLDGLRRAARLSCALGVAANCASALAQMAAASCVQEEKEEKETQESSDTIAQVKQKVEQKLEQMGKVQGVCLHTAHVLCMDAVLNVGLEMGSHNQDCWPHVFRYSPAFPKETEFIPCCLKGLNFRWNCCNWCNSKVSEAVMSYVVRTGNKMRVFLLHLSLHLMKYLIRFCSFTRRLFEDAAGKLNLMALAGFLYQLKKASQAQLFHSVTDTVDYSLAMPGEVKSTQDRRSALHLFRLGDAMLRIVRSKSRPLLHVMRCWSLVAPHLVEAACHKERHVSRKAVSFIHDILTEVLMDWNEPSHFHFNEALFRPFERIMQLELCDEDVITSIGELVEMCSTQIQSGWRPLFSALETVHSSSKSEVKEYLVGEYSMGKCQAPVFDVFEAFLNTDSIQVFANAATSYIMCLMKFVKGLGEVDCKEMGDCVPGSGSASTDLCLPALDYLRRCSQLLAKIYKMPLKPIFLSGRLVNLPRRVQEQSASSEDGIECILSDFDDDTGLISVWIILLEELTTAISNCPRQHQPPTLDLLFELLRDVAKTPGPGFGIYAVVHLLLPTMSLWLHRSHGDHSYWDVASANFKHAIGLSCELVVEHIQNFIHSDIGYENMINTMLKDLFKLLVDCVAEPTEIISRVGCSCIRYVLVTAGPVFTEEMWRLACCALQDAFSATLEPVKNLLGYFHSGSESFSGDACEVKVAAPSLSPSAEAEYWRIRAMAQQVFMLETQCSPKTPSNKEGFEHAQSCVLIIDLPPDKKPNGHTQRSIPFRTIVVSLLSHQVLLQNLYDILLEEFVKGPSNLEEKMTIQVPENKLAGFLRYISMQNLAVIFDLLLDSYRTAREFDTRPGLKCLLKKVSGISGAANLYRQSAMSFNIYFHALVCAILTNQENITAEQVKKILFEDDERSTDSSQQCSSEDEDIFEETAQVSPPRGKEKRQWRARIPSLSVQPVSNADWGWLIKRLHKLCMELCNNYIQMHLDLENNMEEPPVFKGDPFFILPSFHSETSTPSTGGQSGKDTPSEDDRSQIRDQLGDSLTPRGGSGEILLLPPPPSPKSEKKEQTRKKEWWESAGNKIYTIATDKTISKLMTEYKKRKQQQSMTSFTKEVKVEKKGELLGSRGPDSPILQRPQHLIDQGQMRHSFSAGPEILRQEKRPRSGSTVSSLNISIRDAEAQIQAWTNMVLTVLNQIQALPDQTFTALQPAVFPCISQLTCHVTDIRVRQAVREWLGRVGRVYDIII</sequence>
<proteinExistence type="predicted"/>
<evidence type="ECO:0000313" key="6">
    <source>
        <dbReference type="Proteomes" id="UP000557271"/>
    </source>
</evidence>
<feature type="non-terminal residue" evidence="5">
    <location>
        <position position="2142"/>
    </location>
</feature>
<feature type="compositionally biased region" description="Basic and acidic residues" evidence="3">
    <location>
        <begin position="1922"/>
        <end position="1935"/>
    </location>
</feature>
<dbReference type="SUPFAM" id="SSF48371">
    <property type="entry name" value="ARM repeat"/>
    <property type="match status" value="2"/>
</dbReference>
<comment type="subcellular location">
    <subcellularLocation>
        <location evidence="1">Membrane</location>
    </subcellularLocation>
</comment>
<dbReference type="InterPro" id="IPR016024">
    <property type="entry name" value="ARM-type_fold"/>
</dbReference>
<dbReference type="InterPro" id="IPR046455">
    <property type="entry name" value="Sec7/BIG1-like_C"/>
</dbReference>
<keyword evidence="6" id="KW-1185">Reference proteome</keyword>
<dbReference type="Pfam" id="PF09324">
    <property type="entry name" value="Sec7-like_HDS"/>
    <property type="match status" value="1"/>
</dbReference>
<protein>
    <submittedName>
        <fullName evidence="5">BIG3 protein</fullName>
    </submittedName>
</protein>
<dbReference type="SMART" id="SM00222">
    <property type="entry name" value="Sec7"/>
    <property type="match status" value="1"/>
</dbReference>
<gene>
    <name evidence="5" type="primary">Arfgef3</name>
    <name evidence="5" type="ORF">CHIMIN_R08335</name>
</gene>
<evidence type="ECO:0000313" key="5">
    <source>
        <dbReference type="EMBL" id="NWY57546.1"/>
    </source>
</evidence>
<dbReference type="Pfam" id="PF16213">
    <property type="entry name" value="DCB"/>
    <property type="match status" value="1"/>
</dbReference>
<feature type="non-terminal residue" evidence="5">
    <location>
        <position position="1"/>
    </location>
</feature>
<comment type="caution">
    <text evidence="5">The sequence shown here is derived from an EMBL/GenBank/DDBJ whole genome shotgun (WGS) entry which is preliminary data.</text>
</comment>
<accession>A0A7K7FJP9</accession>
<feature type="compositionally biased region" description="Basic and acidic residues" evidence="3">
    <location>
        <begin position="539"/>
        <end position="550"/>
    </location>
</feature>
<reference evidence="5 6" key="1">
    <citation type="submission" date="2019-09" db="EMBL/GenBank/DDBJ databases">
        <title>Bird 10,000 Genomes (B10K) Project - Family phase.</title>
        <authorList>
            <person name="Zhang G."/>
        </authorList>
    </citation>
    <scope>NUCLEOTIDE SEQUENCE [LARGE SCALE GENOMIC DNA]</scope>
    <source>
        <strain evidence="5">B10K-UC-030-51</strain>
    </source>
</reference>
<feature type="region of interest" description="Disordered" evidence="3">
    <location>
        <begin position="614"/>
        <end position="647"/>
    </location>
</feature>
<dbReference type="InterPro" id="IPR015403">
    <property type="entry name" value="Mon2/Sec7/BIG1-like_HDS"/>
</dbReference>
<feature type="compositionally biased region" description="Basic and acidic residues" evidence="3">
    <location>
        <begin position="1958"/>
        <end position="1969"/>
    </location>
</feature>
<feature type="region of interest" description="Disordered" evidence="3">
    <location>
        <begin position="508"/>
        <end position="554"/>
    </location>
</feature>
<feature type="region of interest" description="Disordered" evidence="3">
    <location>
        <begin position="1810"/>
        <end position="1841"/>
    </location>
</feature>
<dbReference type="GO" id="GO:0032012">
    <property type="term" value="P:regulation of ARF protein signal transduction"/>
    <property type="evidence" value="ECO:0007669"/>
    <property type="project" value="InterPro"/>
</dbReference>